<evidence type="ECO:0000256" key="2">
    <source>
        <dbReference type="ARBA" id="ARBA00022801"/>
    </source>
</evidence>
<comment type="caution">
    <text evidence="4">The sequence shown here is derived from an EMBL/GenBank/DDBJ whole genome shotgun (WGS) entry which is preliminary data.</text>
</comment>
<accession>A0ABV0JVD5</accession>
<dbReference type="PANTHER" id="PTHR30023:SF0">
    <property type="entry name" value="PENICILLIN-SENSITIVE CARBOXYPEPTIDASE A"/>
    <property type="match status" value="1"/>
</dbReference>
<feature type="compositionally biased region" description="Polar residues" evidence="3">
    <location>
        <begin position="24"/>
        <end position="34"/>
    </location>
</feature>
<proteinExistence type="inferred from homology"/>
<feature type="region of interest" description="Disordered" evidence="3">
    <location>
        <begin position="15"/>
        <end position="45"/>
    </location>
</feature>
<dbReference type="NCBIfam" id="TIGR00666">
    <property type="entry name" value="PBP4"/>
    <property type="match status" value="1"/>
</dbReference>
<feature type="compositionally biased region" description="Polar residues" evidence="3">
    <location>
        <begin position="87"/>
        <end position="98"/>
    </location>
</feature>
<dbReference type="EC" id="3.4.16.4" evidence="4"/>
<keyword evidence="4" id="KW-0645">Protease</keyword>
<comment type="similarity">
    <text evidence="1">Belongs to the peptidase S13 family.</text>
</comment>
<dbReference type="InterPro" id="IPR012338">
    <property type="entry name" value="Beta-lactam/transpept-like"/>
</dbReference>
<keyword evidence="5" id="KW-1185">Reference proteome</keyword>
<dbReference type="RefSeq" id="WP_190422271.1">
    <property type="nucleotide sequence ID" value="NZ_JAMPKK010000070.1"/>
</dbReference>
<evidence type="ECO:0000313" key="5">
    <source>
        <dbReference type="Proteomes" id="UP001442494"/>
    </source>
</evidence>
<gene>
    <name evidence="4" type="primary">dacB</name>
    <name evidence="4" type="ORF">NDI37_23550</name>
</gene>
<dbReference type="Gene3D" id="3.50.80.20">
    <property type="entry name" value="D-Ala-D-Ala carboxypeptidase C, peptidase S13"/>
    <property type="match status" value="1"/>
</dbReference>
<dbReference type="GO" id="GO:0009002">
    <property type="term" value="F:serine-type D-Ala-D-Ala carboxypeptidase activity"/>
    <property type="evidence" value="ECO:0007669"/>
    <property type="project" value="UniProtKB-EC"/>
</dbReference>
<sequence>MIKISSKISEIAAQWEKSDFQDTGHPNSGSQQGRQDGCATPSKKGKGYSIVKISEISSLILILNTQLLSGQQAAQANNQSSHPDKLNTAQVSQTQKPQSAALCPSQLTTAIDAITNRPQWSRARWGILIEPLTKNSIFYSREHESYFIPASNVKVLTTAAALRKLGSQHRIRTSIYGTGDGSLRVVGRGDPSLTDTQLRDLAQQLKRRGITQVKQLILEDDYFKGQAVNTSWEWGDLRANYGAPVNSLILNQNAVVLTISPQTPGKPLQTSWADPLALTQWRIENNSVTTEAKSAPSIELNAVLGKPVLEIKGQLPADAKPVYLDMAIINPADYFLRHLRRALAIEGITVAEAMVGSNSQPPTEELAAVESPPLGTLLAQTNQNSNNLYAEVLLRSLGASATSATVQSDSSLQQGLAALKQTLTELGVDPSSYVLDDGSGLSRHNLVSPAALVQTLKAIAKTPEAAIYIASLPVAGKSGNLLNRFQNTPAQGSVQAKTGTMSGVVSLSGYMSHPEYETIVFSIIVNQSNQSAATVRQAVDEIVLLLTRLKKC</sequence>
<keyword evidence="2 4" id="KW-0378">Hydrolase</keyword>
<feature type="region of interest" description="Disordered" evidence="3">
    <location>
        <begin position="74"/>
        <end position="100"/>
    </location>
</feature>
<dbReference type="InterPro" id="IPR000667">
    <property type="entry name" value="Peptidase_S13"/>
</dbReference>
<evidence type="ECO:0000256" key="1">
    <source>
        <dbReference type="ARBA" id="ARBA00006096"/>
    </source>
</evidence>
<name>A0ABV0JVD5_9CYAN</name>
<dbReference type="Gene3D" id="3.40.710.10">
    <property type="entry name" value="DD-peptidase/beta-lactamase superfamily"/>
    <property type="match status" value="2"/>
</dbReference>
<keyword evidence="4" id="KW-0121">Carboxypeptidase</keyword>
<protein>
    <submittedName>
        <fullName evidence="4">D-alanyl-D-alanine carboxypeptidase/D-alanyl-D-alanine-endopeptidase</fullName>
        <ecNumber evidence="4">3.4.16.4</ecNumber>
    </submittedName>
</protein>
<evidence type="ECO:0000313" key="4">
    <source>
        <dbReference type="EMBL" id="MEP0867430.1"/>
    </source>
</evidence>
<dbReference type="EMBL" id="JAMPKK010000070">
    <property type="protein sequence ID" value="MEP0867430.1"/>
    <property type="molecule type" value="Genomic_DNA"/>
</dbReference>
<dbReference type="Proteomes" id="UP001442494">
    <property type="component" value="Unassembled WGS sequence"/>
</dbReference>
<dbReference type="SUPFAM" id="SSF56601">
    <property type="entry name" value="beta-lactamase/transpeptidase-like"/>
    <property type="match status" value="1"/>
</dbReference>
<organism evidence="4 5">
    <name type="scientific">Funiculus sociatus GB2-A5</name>
    <dbReference type="NCBI Taxonomy" id="2933946"/>
    <lineage>
        <taxon>Bacteria</taxon>
        <taxon>Bacillati</taxon>
        <taxon>Cyanobacteriota</taxon>
        <taxon>Cyanophyceae</taxon>
        <taxon>Coleofasciculales</taxon>
        <taxon>Coleofasciculaceae</taxon>
        <taxon>Funiculus</taxon>
    </lineage>
</organism>
<evidence type="ECO:0000256" key="3">
    <source>
        <dbReference type="SAM" id="MobiDB-lite"/>
    </source>
</evidence>
<dbReference type="PRINTS" id="PR00922">
    <property type="entry name" value="DADACBPTASE3"/>
</dbReference>
<dbReference type="PANTHER" id="PTHR30023">
    <property type="entry name" value="D-ALANYL-D-ALANINE CARBOXYPEPTIDASE"/>
    <property type="match status" value="1"/>
</dbReference>
<reference evidence="4 5" key="1">
    <citation type="submission" date="2022-04" db="EMBL/GenBank/DDBJ databases">
        <title>Positive selection, recombination, and allopatry shape intraspecific diversity of widespread and dominant cyanobacteria.</title>
        <authorList>
            <person name="Wei J."/>
            <person name="Shu W."/>
            <person name="Hu C."/>
        </authorList>
    </citation>
    <scope>NUCLEOTIDE SEQUENCE [LARGE SCALE GENOMIC DNA]</scope>
    <source>
        <strain evidence="4 5">GB2-A5</strain>
    </source>
</reference>
<dbReference type="Pfam" id="PF02113">
    <property type="entry name" value="Peptidase_S13"/>
    <property type="match status" value="1"/>
</dbReference>